<dbReference type="Gene3D" id="1.10.10.1700">
    <property type="entry name" value="Histone-lysine N-methyltransferase"/>
    <property type="match status" value="1"/>
</dbReference>
<evidence type="ECO:0000256" key="1">
    <source>
        <dbReference type="ARBA" id="ARBA00004123"/>
    </source>
</evidence>
<keyword evidence="12" id="KW-0539">Nucleus</keyword>
<keyword evidence="8" id="KW-0949">S-adenosyl-L-methionine</keyword>
<dbReference type="InterPro" id="IPR039977">
    <property type="entry name" value="Suv4-20/Set9"/>
</dbReference>
<evidence type="ECO:0000313" key="16">
    <source>
        <dbReference type="Proteomes" id="UP001209878"/>
    </source>
</evidence>
<organism evidence="15 16">
    <name type="scientific">Ridgeia piscesae</name>
    <name type="common">Tubeworm</name>
    <dbReference type="NCBI Taxonomy" id="27915"/>
    <lineage>
        <taxon>Eukaryota</taxon>
        <taxon>Metazoa</taxon>
        <taxon>Spiralia</taxon>
        <taxon>Lophotrochozoa</taxon>
        <taxon>Annelida</taxon>
        <taxon>Polychaeta</taxon>
        <taxon>Sedentaria</taxon>
        <taxon>Canalipalpata</taxon>
        <taxon>Sabellida</taxon>
        <taxon>Siboglinidae</taxon>
        <taxon>Ridgeia</taxon>
    </lineage>
</organism>
<feature type="compositionally biased region" description="Polar residues" evidence="13">
    <location>
        <begin position="380"/>
        <end position="405"/>
    </location>
</feature>
<dbReference type="Proteomes" id="UP001209878">
    <property type="component" value="Unassembled WGS sequence"/>
</dbReference>
<keyword evidence="11" id="KW-0804">Transcription</keyword>
<keyword evidence="7" id="KW-0808">Transferase</keyword>
<evidence type="ECO:0000256" key="2">
    <source>
        <dbReference type="ARBA" id="ARBA00004286"/>
    </source>
</evidence>
<name>A0AAD9L526_RIDPI</name>
<proteinExistence type="predicted"/>
<dbReference type="EMBL" id="JAODUO010000324">
    <property type="protein sequence ID" value="KAK2183066.1"/>
    <property type="molecule type" value="Genomic_DNA"/>
</dbReference>
<dbReference type="Gene3D" id="2.170.270.10">
    <property type="entry name" value="SET domain"/>
    <property type="match status" value="1"/>
</dbReference>
<evidence type="ECO:0000313" key="15">
    <source>
        <dbReference type="EMBL" id="KAK2183066.1"/>
    </source>
</evidence>
<dbReference type="PROSITE" id="PS50280">
    <property type="entry name" value="SET"/>
    <property type="match status" value="1"/>
</dbReference>
<dbReference type="PANTHER" id="PTHR12977:SF4">
    <property type="entry name" value="HISTONE-LYSINE N-METHYLTRANSFERASE KMT5B"/>
    <property type="match status" value="1"/>
</dbReference>
<dbReference type="GO" id="GO:0032259">
    <property type="term" value="P:methylation"/>
    <property type="evidence" value="ECO:0007669"/>
    <property type="project" value="UniProtKB-KW"/>
</dbReference>
<feature type="region of interest" description="Disordered" evidence="13">
    <location>
        <begin position="1"/>
        <end position="20"/>
    </location>
</feature>
<dbReference type="InterPro" id="IPR001214">
    <property type="entry name" value="SET_dom"/>
</dbReference>
<evidence type="ECO:0000256" key="5">
    <source>
        <dbReference type="ARBA" id="ARBA00022491"/>
    </source>
</evidence>
<evidence type="ECO:0000256" key="9">
    <source>
        <dbReference type="ARBA" id="ARBA00022853"/>
    </source>
</evidence>
<gene>
    <name evidence="15" type="ORF">NP493_324g00028</name>
</gene>
<evidence type="ECO:0000256" key="3">
    <source>
        <dbReference type="ARBA" id="ARBA00012188"/>
    </source>
</evidence>
<feature type="region of interest" description="Disordered" evidence="13">
    <location>
        <begin position="374"/>
        <end position="418"/>
    </location>
</feature>
<evidence type="ECO:0000256" key="11">
    <source>
        <dbReference type="ARBA" id="ARBA00023163"/>
    </source>
</evidence>
<dbReference type="InterPro" id="IPR025790">
    <property type="entry name" value="Suv4-20_animal"/>
</dbReference>
<comment type="caution">
    <text evidence="15">The sequence shown here is derived from an EMBL/GenBank/DDBJ whole genome shotgun (WGS) entry which is preliminary data.</text>
</comment>
<dbReference type="Pfam" id="PF00856">
    <property type="entry name" value="SET"/>
    <property type="match status" value="1"/>
</dbReference>
<evidence type="ECO:0000256" key="8">
    <source>
        <dbReference type="ARBA" id="ARBA00022691"/>
    </source>
</evidence>
<dbReference type="InterPro" id="IPR041938">
    <property type="entry name" value="Hist-Lys_N-MTase_N"/>
</dbReference>
<evidence type="ECO:0000256" key="6">
    <source>
        <dbReference type="ARBA" id="ARBA00022603"/>
    </source>
</evidence>
<dbReference type="SUPFAM" id="SSF82199">
    <property type="entry name" value="SET domain"/>
    <property type="match status" value="1"/>
</dbReference>
<evidence type="ECO:0000256" key="12">
    <source>
        <dbReference type="ARBA" id="ARBA00023242"/>
    </source>
</evidence>
<dbReference type="PANTHER" id="PTHR12977">
    <property type="entry name" value="SUPPRESSOR OF VARIEGATION 4-20-RELATED"/>
    <property type="match status" value="1"/>
</dbReference>
<feature type="domain" description="SET" evidence="14">
    <location>
        <begin position="125"/>
        <end position="241"/>
    </location>
</feature>
<sequence length="836" mass="93278">MVMGHSAGRSGSSVAMTQGRNGSSIGMTSKELCENDDLATQLVLDPYLGFTTHKMNSRFRPAKGKQEELKSIIERFKIDTGYEKAWKALAASDCLRTFFLTKSAAKQAVFKEHLMRYLRMFDSSAGFEVLQCDRYSMEGQLGGKIHATKSWCKGDKIAMLVGCIAELTAQEESQLLRPGVNDFSVMYSCRKNCAQLWLGPASFINHDCRANCKFVSTGRDTACVQVLRDIKPNEEITCYYGEDFFGDGNSLCECLTCERRHTGAFSPHSPTAQHDSNGYSLRDTDTRIHRERQEKKVAKKKKESPKPVWSPATQAENWNTRCNNVEKRSYLLTAAELKKRGITRYDAEMLLAQGMNLPEPRVMLGQRVNSVINHPRHGTAPNNNNDTQGMHTRSGSWPQPTTRTTRSAHKRCSLSERGTSARNVAEEITDIPCFNSEGRRLRTGCDTDSCDQKSAEACRQTRTLETRASSPRAKQRRLDGIVEHIVSQNCSRRLSLRQCDDIIGDTSSKTSVVSRHRSKSPVVSAHMTASPVDSSVVSPCSKIDVTHDTVDFDGDMCTRGSDVDTQPVSSLDHACLTTHEKTEVMPCLKCELDNSLSSTIEYSDSAVNEMMVKSHETNGTLMPVLEKEDLPETLSQPCKYRKTCCSHIRKTKQRCSPNIHRLLGLNSNKVTSINHDRAAVYDFEPSLPDCKWADIAAKKMASNKTSEVTQGVPIQKVLKEARYHSKLIVHHGSKVPRLRIRMLVDSDDGNTHAVVNNCHSVQRDNGGCPSTSPKRRFSRCSRTLQSTLPCEEDFTQTSPDGIRTKAPPLKRMRLKFGTDSIDIHIPVGNSDSLGWC</sequence>
<evidence type="ECO:0000256" key="4">
    <source>
        <dbReference type="ARBA" id="ARBA00022454"/>
    </source>
</evidence>
<keyword evidence="6" id="KW-0489">Methyltransferase</keyword>
<keyword evidence="9" id="KW-0156">Chromatin regulator</keyword>
<dbReference type="FunFam" id="1.10.10.1700:FF:000001">
    <property type="entry name" value="Histone-lysine N-methyltransferase"/>
    <property type="match status" value="1"/>
</dbReference>
<evidence type="ECO:0000259" key="14">
    <source>
        <dbReference type="PROSITE" id="PS50280"/>
    </source>
</evidence>
<feature type="compositionally biased region" description="Basic and acidic residues" evidence="13">
    <location>
        <begin position="282"/>
        <end position="296"/>
    </location>
</feature>
<dbReference type="SMART" id="SM00317">
    <property type="entry name" value="SET"/>
    <property type="match status" value="1"/>
</dbReference>
<accession>A0AAD9L526</accession>
<dbReference type="AlphaFoldDB" id="A0AAD9L526"/>
<feature type="compositionally biased region" description="Polar residues" evidence="13">
    <location>
        <begin position="268"/>
        <end position="279"/>
    </location>
</feature>
<protein>
    <recommendedName>
        <fullName evidence="3">[histone H4]-N-methyl-L-lysine(20) N-methyltransferase</fullName>
        <ecNumber evidence="3">2.1.1.362</ecNumber>
    </recommendedName>
</protein>
<dbReference type="EC" id="2.1.1.362" evidence="3"/>
<comment type="subcellular location">
    <subcellularLocation>
        <location evidence="2">Chromosome</location>
    </subcellularLocation>
    <subcellularLocation>
        <location evidence="1">Nucleus</location>
    </subcellularLocation>
</comment>
<evidence type="ECO:0000256" key="13">
    <source>
        <dbReference type="SAM" id="MobiDB-lite"/>
    </source>
</evidence>
<keyword evidence="10" id="KW-0805">Transcription regulation</keyword>
<keyword evidence="16" id="KW-1185">Reference proteome</keyword>
<dbReference type="GO" id="GO:0140941">
    <property type="term" value="F:histone H4K20me methyltransferase activity"/>
    <property type="evidence" value="ECO:0007669"/>
    <property type="project" value="UniProtKB-EC"/>
</dbReference>
<dbReference type="FunFam" id="2.170.270.10:FF:000006">
    <property type="entry name" value="Histone-lysine N-methyltransferase"/>
    <property type="match status" value="1"/>
</dbReference>
<dbReference type="GO" id="GO:0005634">
    <property type="term" value="C:nucleus"/>
    <property type="evidence" value="ECO:0007669"/>
    <property type="project" value="UniProtKB-SubCell"/>
</dbReference>
<dbReference type="GO" id="GO:0005694">
    <property type="term" value="C:chromosome"/>
    <property type="evidence" value="ECO:0007669"/>
    <property type="project" value="UniProtKB-SubCell"/>
</dbReference>
<keyword evidence="4" id="KW-0158">Chromosome</keyword>
<evidence type="ECO:0000256" key="7">
    <source>
        <dbReference type="ARBA" id="ARBA00022679"/>
    </source>
</evidence>
<evidence type="ECO:0000256" key="10">
    <source>
        <dbReference type="ARBA" id="ARBA00023015"/>
    </source>
</evidence>
<feature type="compositionally biased region" description="Polar residues" evidence="13">
    <location>
        <begin position="9"/>
        <end position="20"/>
    </location>
</feature>
<reference evidence="15" key="1">
    <citation type="journal article" date="2023" name="Mol. Biol. Evol.">
        <title>Third-Generation Sequencing Reveals the Adaptive Role of the Epigenome in Three Deep-Sea Polychaetes.</title>
        <authorList>
            <person name="Perez M."/>
            <person name="Aroh O."/>
            <person name="Sun Y."/>
            <person name="Lan Y."/>
            <person name="Juniper S.K."/>
            <person name="Young C.R."/>
            <person name="Angers B."/>
            <person name="Qian P.Y."/>
        </authorList>
    </citation>
    <scope>NUCLEOTIDE SEQUENCE</scope>
    <source>
        <strain evidence="15">R07B-5</strain>
    </source>
</reference>
<dbReference type="PROSITE" id="PS51570">
    <property type="entry name" value="SAM_MT43_SUVAR420_2"/>
    <property type="match status" value="1"/>
</dbReference>
<keyword evidence="5" id="KW-0678">Repressor</keyword>
<feature type="region of interest" description="Disordered" evidence="13">
    <location>
        <begin position="265"/>
        <end position="314"/>
    </location>
</feature>
<dbReference type="InterPro" id="IPR046341">
    <property type="entry name" value="SET_dom_sf"/>
</dbReference>